<evidence type="ECO:0000313" key="15">
    <source>
        <dbReference type="Ensembl" id="ENSMODP00000017061.3"/>
    </source>
</evidence>
<evidence type="ECO:0000313" key="16">
    <source>
        <dbReference type="Proteomes" id="UP000002280"/>
    </source>
</evidence>
<dbReference type="Ensembl" id="ENSMODT00000017377.3">
    <property type="protein sequence ID" value="ENSMODP00000017061.3"/>
    <property type="gene ID" value="ENSMODG00000013640.3"/>
</dbReference>
<evidence type="ECO:0000256" key="8">
    <source>
        <dbReference type="ARBA" id="ARBA00022792"/>
    </source>
</evidence>
<dbReference type="eggNOG" id="ENOG502S524">
    <property type="taxonomic scope" value="Eukaryota"/>
</dbReference>
<keyword evidence="7" id="KW-0679">Respiratory chain</keyword>
<name>F6UE48_MONDO</name>
<dbReference type="GO" id="GO:0045271">
    <property type="term" value="C:respiratory chain complex I"/>
    <property type="evidence" value="ECO:0000318"/>
    <property type="project" value="GO_Central"/>
</dbReference>
<keyword evidence="6" id="KW-0813">Transport</keyword>
<dbReference type="HOGENOM" id="CLU_177133_1_1_1"/>
<evidence type="ECO:0000256" key="7">
    <source>
        <dbReference type="ARBA" id="ARBA00022660"/>
    </source>
</evidence>
<organism evidence="15 16">
    <name type="scientific">Monodelphis domestica</name>
    <name type="common">Gray short-tailed opossum</name>
    <dbReference type="NCBI Taxonomy" id="13616"/>
    <lineage>
        <taxon>Eukaryota</taxon>
        <taxon>Metazoa</taxon>
        <taxon>Chordata</taxon>
        <taxon>Craniata</taxon>
        <taxon>Vertebrata</taxon>
        <taxon>Euteleostomi</taxon>
        <taxon>Mammalia</taxon>
        <taxon>Metatheria</taxon>
        <taxon>Didelphimorphia</taxon>
        <taxon>Didelphidae</taxon>
        <taxon>Monodelphis</taxon>
    </lineage>
</organism>
<dbReference type="InterPro" id="IPR026627">
    <property type="entry name" value="NDUFB2_animal"/>
</dbReference>
<comment type="similarity">
    <text evidence="3">Belongs to the complex I NDUFB2 subunit family.</text>
</comment>
<comment type="function">
    <text evidence="1">Accessory subunit of the mitochondrial membrane respiratory chain NADH dehydrogenase (Complex I), that is believed not to be involved in catalysis. Complex I functions in the transfer of electrons from NADH to the respiratory chain. The immediate electron acceptor for the enzyme is believed to be ubiquinone.</text>
</comment>
<keyword evidence="8" id="KW-0999">Mitochondrion inner membrane</keyword>
<keyword evidence="12" id="KW-0472">Membrane</keyword>
<keyword evidence="9" id="KW-0809">Transit peptide</keyword>
<dbReference type="STRING" id="13616.ENSMODP00000017061"/>
<accession>F6UE48</accession>
<proteinExistence type="inferred from homology"/>
<evidence type="ECO:0000256" key="6">
    <source>
        <dbReference type="ARBA" id="ARBA00022448"/>
    </source>
</evidence>
<reference evidence="15" key="2">
    <citation type="submission" date="2025-08" db="UniProtKB">
        <authorList>
            <consortium name="Ensembl"/>
        </authorList>
    </citation>
    <scope>IDENTIFICATION</scope>
</reference>
<reference evidence="15 16" key="1">
    <citation type="journal article" date="2007" name="Nature">
        <title>Genome of the marsupial Monodelphis domestica reveals innovation in non-coding sequences.</title>
        <authorList>
            <person name="Mikkelsen T.S."/>
            <person name="Wakefield M.J."/>
            <person name="Aken B."/>
            <person name="Amemiya C.T."/>
            <person name="Chang J.L."/>
            <person name="Duke S."/>
            <person name="Garber M."/>
            <person name="Gentles A.J."/>
            <person name="Goodstadt L."/>
            <person name="Heger A."/>
            <person name="Jurka J."/>
            <person name="Kamal M."/>
            <person name="Mauceli E."/>
            <person name="Searle S.M."/>
            <person name="Sharpe T."/>
            <person name="Baker M.L."/>
            <person name="Batzer M.A."/>
            <person name="Benos P.V."/>
            <person name="Belov K."/>
            <person name="Clamp M."/>
            <person name="Cook A."/>
            <person name="Cuff J."/>
            <person name="Das R."/>
            <person name="Davidow L."/>
            <person name="Deakin J.E."/>
            <person name="Fazzari M.J."/>
            <person name="Glass J.L."/>
            <person name="Grabherr M."/>
            <person name="Greally J.M."/>
            <person name="Gu W."/>
            <person name="Hore T.A."/>
            <person name="Huttley G.A."/>
            <person name="Kleber M."/>
            <person name="Jirtle R.L."/>
            <person name="Koina E."/>
            <person name="Lee J.T."/>
            <person name="Mahony S."/>
            <person name="Marra M.A."/>
            <person name="Miller R.D."/>
            <person name="Nicholls R.D."/>
            <person name="Oda M."/>
            <person name="Papenfuss A.T."/>
            <person name="Parra Z.E."/>
            <person name="Pollock D.D."/>
            <person name="Ray D.A."/>
            <person name="Schein J.E."/>
            <person name="Speed T.P."/>
            <person name="Thompson K."/>
            <person name="VandeBerg J.L."/>
            <person name="Wade C.M."/>
            <person name="Walker J.A."/>
            <person name="Waters P.D."/>
            <person name="Webber C."/>
            <person name="Weidman J.R."/>
            <person name="Xie X."/>
            <person name="Zody M.C."/>
            <person name="Baldwin J."/>
            <person name="Abdouelleil A."/>
            <person name="Abdulkadir J."/>
            <person name="Abebe A."/>
            <person name="Abera B."/>
            <person name="Abreu J."/>
            <person name="Acer S.C."/>
            <person name="Aftuck L."/>
            <person name="Alexander A."/>
            <person name="An P."/>
            <person name="Anderson E."/>
            <person name="Anderson S."/>
            <person name="Arachi H."/>
            <person name="Azer M."/>
            <person name="Bachantsang P."/>
            <person name="Barry A."/>
            <person name="Bayul T."/>
            <person name="Berlin A."/>
            <person name="Bessette D."/>
            <person name="Bloom T."/>
            <person name="Bloom T."/>
            <person name="Boguslavskiy L."/>
            <person name="Bonnet C."/>
            <person name="Boukhgalter B."/>
            <person name="Bourzgui I."/>
            <person name="Brown A."/>
            <person name="Cahill P."/>
            <person name="Channer S."/>
            <person name="Cheshatsang Y."/>
            <person name="Chuda L."/>
            <person name="Citroen M."/>
            <person name="Collymore A."/>
            <person name="Cooke P."/>
            <person name="Costello M."/>
            <person name="D'Aco K."/>
            <person name="Daza R."/>
            <person name="De Haan G."/>
            <person name="DeGray S."/>
            <person name="DeMaso C."/>
            <person name="Dhargay N."/>
            <person name="Dooley K."/>
            <person name="Dooley E."/>
            <person name="Doricent M."/>
            <person name="Dorje P."/>
            <person name="Dorjee K."/>
            <person name="Dupes A."/>
            <person name="Elong R."/>
            <person name="Falk J."/>
            <person name="Farina A."/>
            <person name="Faro S."/>
            <person name="Ferguson D."/>
            <person name="Fisher S."/>
            <person name="Foley C.D."/>
            <person name="Franke A."/>
            <person name="Friedrich D."/>
            <person name="Gadbois L."/>
            <person name="Gearin G."/>
            <person name="Gearin C.R."/>
            <person name="Giannoukos G."/>
            <person name="Goode T."/>
            <person name="Graham J."/>
            <person name="Grandbois E."/>
            <person name="Grewal S."/>
            <person name="Gyaltsen K."/>
            <person name="Hafez N."/>
            <person name="Hagos B."/>
            <person name="Hall J."/>
            <person name="Henson C."/>
            <person name="Hollinger A."/>
            <person name="Honan T."/>
            <person name="Huard M.D."/>
            <person name="Hughes L."/>
            <person name="Hurhula B."/>
            <person name="Husby M.E."/>
            <person name="Kamat A."/>
            <person name="Kanga B."/>
            <person name="Kashin S."/>
            <person name="Khazanovich D."/>
            <person name="Kisner P."/>
            <person name="Lance K."/>
            <person name="Lara M."/>
            <person name="Lee W."/>
            <person name="Lennon N."/>
            <person name="Letendre F."/>
            <person name="LeVine R."/>
            <person name="Lipovsky A."/>
            <person name="Liu X."/>
            <person name="Liu J."/>
            <person name="Liu S."/>
            <person name="Lokyitsang T."/>
            <person name="Lokyitsang Y."/>
            <person name="Lubonja R."/>
            <person name="Lui A."/>
            <person name="MacDonald P."/>
            <person name="Magnisalis V."/>
            <person name="Maru K."/>
            <person name="Matthews C."/>
            <person name="McCusker W."/>
            <person name="McDonough S."/>
            <person name="Mehta T."/>
            <person name="Meldrim J."/>
            <person name="Meneus L."/>
            <person name="Mihai O."/>
            <person name="Mihalev A."/>
            <person name="Mihova T."/>
            <person name="Mittelman R."/>
            <person name="Mlenga V."/>
            <person name="Montmayeur A."/>
            <person name="Mulrain L."/>
            <person name="Navidi A."/>
            <person name="Naylor J."/>
            <person name="Negash T."/>
            <person name="Nguyen T."/>
            <person name="Nguyen N."/>
            <person name="Nicol R."/>
            <person name="Norbu C."/>
            <person name="Norbu N."/>
            <person name="Novod N."/>
            <person name="O'Neill B."/>
            <person name="Osman S."/>
            <person name="Markiewicz E."/>
            <person name="Oyono O.L."/>
            <person name="Patti C."/>
            <person name="Phunkhang P."/>
            <person name="Pierre F."/>
            <person name="Priest M."/>
            <person name="Raghuraman S."/>
            <person name="Rege F."/>
            <person name="Reyes R."/>
            <person name="Rise C."/>
            <person name="Rogov P."/>
            <person name="Ross K."/>
            <person name="Ryan E."/>
            <person name="Settipalli S."/>
            <person name="Shea T."/>
            <person name="Sherpa N."/>
            <person name="Shi L."/>
            <person name="Shih D."/>
            <person name="Sparrow T."/>
            <person name="Spaulding J."/>
            <person name="Stalker J."/>
            <person name="Stange-Thomann N."/>
            <person name="Stavropoulos S."/>
            <person name="Stone C."/>
            <person name="Strader C."/>
            <person name="Tesfaye S."/>
            <person name="Thomson T."/>
            <person name="Thoulutsang Y."/>
            <person name="Thoulutsang D."/>
            <person name="Topham K."/>
            <person name="Topping I."/>
            <person name="Tsamla T."/>
            <person name="Vassiliev H."/>
            <person name="Vo A."/>
            <person name="Wangchuk T."/>
            <person name="Wangdi T."/>
            <person name="Weiand M."/>
            <person name="Wilkinson J."/>
            <person name="Wilson A."/>
            <person name="Yadav S."/>
            <person name="Young G."/>
            <person name="Yu Q."/>
            <person name="Zembek L."/>
            <person name="Zhong D."/>
            <person name="Zimmer A."/>
            <person name="Zwirko Z."/>
            <person name="Jaffe D.B."/>
            <person name="Alvarez P."/>
            <person name="Brockman W."/>
            <person name="Butler J."/>
            <person name="Chin C."/>
            <person name="Gnerre S."/>
            <person name="MacCallum I."/>
            <person name="Graves J.A."/>
            <person name="Ponting C.P."/>
            <person name="Breen M."/>
            <person name="Samollow P.B."/>
            <person name="Lander E.S."/>
            <person name="Lindblad-Toh K."/>
        </authorList>
    </citation>
    <scope>NUCLEOTIDE SEQUENCE [LARGE SCALE GENOMIC DNA]</scope>
</reference>
<evidence type="ECO:0000256" key="5">
    <source>
        <dbReference type="ARBA" id="ARBA00014585"/>
    </source>
</evidence>
<dbReference type="Bgee" id="ENSMODG00000013640">
    <property type="expression patterns" value="Expressed in blood and 6 other cell types or tissues"/>
</dbReference>
<keyword evidence="16" id="KW-1185">Reference proteome</keyword>
<comment type="subcellular location">
    <subcellularLocation>
        <location evidence="2">Mitochondrion inner membrane</location>
        <topology evidence="2">Peripheral membrane protein</topology>
        <orientation evidence="2">Matrix side</orientation>
    </subcellularLocation>
</comment>
<reference evidence="15" key="3">
    <citation type="submission" date="2025-09" db="UniProtKB">
        <authorList>
            <consortium name="Ensembl"/>
        </authorList>
    </citation>
    <scope>IDENTIFICATION</scope>
</reference>
<dbReference type="GeneTree" id="ENSGT00390000004044"/>
<evidence type="ECO:0000256" key="2">
    <source>
        <dbReference type="ARBA" id="ARBA00004443"/>
    </source>
</evidence>
<evidence type="ECO:0000256" key="3">
    <source>
        <dbReference type="ARBA" id="ARBA00005923"/>
    </source>
</evidence>
<dbReference type="GO" id="GO:0005743">
    <property type="term" value="C:mitochondrial inner membrane"/>
    <property type="evidence" value="ECO:0007669"/>
    <property type="project" value="UniProtKB-SubCell"/>
</dbReference>
<sequence length="82" mass="9567">IHISYLKTKRIGGGVHIESHYHKYPQLTKSPMFHAELLKATIWFWILCCFQHDSYAALGHFPYPDPSKWTDEELGIPPDIED</sequence>
<dbReference type="Proteomes" id="UP000002280">
    <property type="component" value="Chromosome 2"/>
</dbReference>
<protein>
    <recommendedName>
        <fullName evidence="5">NADH dehydrogenase [ubiquinone] 1 beta subcomplex subunit 2, mitochondrial</fullName>
    </recommendedName>
    <alternativeName>
        <fullName evidence="13">Complex I-AGGG</fullName>
    </alternativeName>
    <alternativeName>
        <fullName evidence="14">NADH-ubiquinone oxidoreductase AGGG subunit</fullName>
    </alternativeName>
</protein>
<evidence type="ECO:0000256" key="11">
    <source>
        <dbReference type="ARBA" id="ARBA00023128"/>
    </source>
</evidence>
<evidence type="ECO:0000256" key="10">
    <source>
        <dbReference type="ARBA" id="ARBA00022982"/>
    </source>
</evidence>
<dbReference type="PANTHER" id="PTHR15223:SF1">
    <property type="entry name" value="NADH DEHYDROGENASE [UBIQUINONE] 1 BETA SUBCOMPLEX SUBUNIT 2, MITOCHONDRIAL"/>
    <property type="match status" value="1"/>
</dbReference>
<dbReference type="PANTHER" id="PTHR15223">
    <property type="entry name" value="NADH-UBIQUINONE OXIDOREDUCTASE AGGG SUBUNIT"/>
    <property type="match status" value="1"/>
</dbReference>
<keyword evidence="10" id="KW-0249">Electron transport</keyword>
<dbReference type="InParanoid" id="F6UE48"/>
<dbReference type="AlphaFoldDB" id="F6UE48"/>
<evidence type="ECO:0000256" key="13">
    <source>
        <dbReference type="ARBA" id="ARBA00031368"/>
    </source>
</evidence>
<evidence type="ECO:0000256" key="1">
    <source>
        <dbReference type="ARBA" id="ARBA00003195"/>
    </source>
</evidence>
<dbReference type="Pfam" id="PF14813">
    <property type="entry name" value="NADH_B2"/>
    <property type="match status" value="1"/>
</dbReference>
<dbReference type="OMA" id="HLWHDPD"/>
<evidence type="ECO:0000256" key="12">
    <source>
        <dbReference type="ARBA" id="ARBA00023136"/>
    </source>
</evidence>
<keyword evidence="11" id="KW-0496">Mitochondrion</keyword>
<evidence type="ECO:0000256" key="4">
    <source>
        <dbReference type="ARBA" id="ARBA00011533"/>
    </source>
</evidence>
<evidence type="ECO:0000256" key="9">
    <source>
        <dbReference type="ARBA" id="ARBA00022946"/>
    </source>
</evidence>
<comment type="subunit">
    <text evidence="4">Complex I is composed of 45 different subunits.</text>
</comment>
<evidence type="ECO:0000256" key="14">
    <source>
        <dbReference type="ARBA" id="ARBA00031736"/>
    </source>
</evidence>
<dbReference type="FunCoup" id="F6UE48">
    <property type="interactions" value="295"/>
</dbReference>